<dbReference type="InterPro" id="IPR015399">
    <property type="entry name" value="DUF1977_DnaJ-like"/>
</dbReference>
<protein>
    <recommendedName>
        <fullName evidence="7">J domain-containing protein</fullName>
    </recommendedName>
</protein>
<dbReference type="InParanoid" id="A0A067LV22"/>
<dbReference type="PANTHER" id="PTHR43908:SF3">
    <property type="entry name" value="AT29763P-RELATED"/>
    <property type="match status" value="1"/>
</dbReference>
<evidence type="ECO:0000256" key="1">
    <source>
        <dbReference type="ARBA" id="ARBA00004389"/>
    </source>
</evidence>
<keyword evidence="9" id="KW-1185">Reference proteome</keyword>
<dbReference type="Pfam" id="PF00226">
    <property type="entry name" value="DnaJ"/>
    <property type="match status" value="1"/>
</dbReference>
<keyword evidence="2" id="KW-0812">Transmembrane</keyword>
<evidence type="ECO:0000259" key="7">
    <source>
        <dbReference type="PROSITE" id="PS50076"/>
    </source>
</evidence>
<dbReference type="SUPFAM" id="SSF46565">
    <property type="entry name" value="Chaperone J-domain"/>
    <property type="match status" value="1"/>
</dbReference>
<proteinExistence type="predicted"/>
<reference evidence="9" key="1">
    <citation type="journal article" date="2014" name="Proc. Natl. Acad. Sci. U.S.A.">
        <title>Extensive sampling of basidiomycete genomes demonstrates inadequacy of the white-rot/brown-rot paradigm for wood decay fungi.</title>
        <authorList>
            <person name="Riley R."/>
            <person name="Salamov A.A."/>
            <person name="Brown D.W."/>
            <person name="Nagy L.G."/>
            <person name="Floudas D."/>
            <person name="Held B.W."/>
            <person name="Levasseur A."/>
            <person name="Lombard V."/>
            <person name="Morin E."/>
            <person name="Otillar R."/>
            <person name="Lindquist E.A."/>
            <person name="Sun H."/>
            <person name="LaButti K.M."/>
            <person name="Schmutz J."/>
            <person name="Jabbour D."/>
            <person name="Luo H."/>
            <person name="Baker S.E."/>
            <person name="Pisabarro A.G."/>
            <person name="Walton J.D."/>
            <person name="Blanchette R.A."/>
            <person name="Henrissat B."/>
            <person name="Martin F."/>
            <person name="Cullen D."/>
            <person name="Hibbett D.S."/>
            <person name="Grigoriev I.V."/>
        </authorList>
    </citation>
    <scope>NUCLEOTIDE SEQUENCE [LARGE SCALE GENOMIC DNA]</scope>
    <source>
        <strain evidence="9">FD-172 SS1</strain>
    </source>
</reference>
<dbReference type="HOGENOM" id="CLU_043579_2_0_1"/>
<dbReference type="Proteomes" id="UP000027195">
    <property type="component" value="Unassembled WGS sequence"/>
</dbReference>
<dbReference type="PANTHER" id="PTHR43908">
    <property type="entry name" value="AT29763P-RELATED"/>
    <property type="match status" value="1"/>
</dbReference>
<dbReference type="AlphaFoldDB" id="A0A067LV22"/>
<sequence length="436" mass="47321">MESNRDEALKCLSIAQRHRDSQNYDSARRFCQKSINLYSTPEAAKLLNIIEREAAAGTAPSSSGPADAGVNGAKASSSARETHASAGTTKHRPQGTAAGQGSQEKREYTDEQRKVVQRVRACAATQYYEILAVKKGCEETDVKKAYRKLALQLHPDKNGAPGADEAFKMVSRAFQVLSDPQKRAAFDQYGADPDSRASGAAAARSPFAGGADGEVSPEDLFNMFFGGGGGGFGGGPFGGGFGGGPVFTASFGPQGFRTTGMRGGGFGPQRRAAEPAAENRSLFLQLLPLIILFAISLLSSLPSLFSTPDPHYSFQATSKYSTERMTSQYKVPYWVNPTEFQAHPIWESIPETHRSEKAAGAVSSKLRGFERVVERTFVSGLQSQCRGELDSQERRMEQHRGLFGIGANWEEVRKIKAEKLPACDKLKEMNLFANYY</sequence>
<dbReference type="InterPro" id="IPR018253">
    <property type="entry name" value="DnaJ_domain_CS"/>
</dbReference>
<evidence type="ECO:0000256" key="6">
    <source>
        <dbReference type="SAM" id="MobiDB-lite"/>
    </source>
</evidence>
<dbReference type="PROSITE" id="PS00636">
    <property type="entry name" value="DNAJ_1"/>
    <property type="match status" value="1"/>
</dbReference>
<dbReference type="GO" id="GO:0005789">
    <property type="term" value="C:endoplasmic reticulum membrane"/>
    <property type="evidence" value="ECO:0007669"/>
    <property type="project" value="UniProtKB-SubCell"/>
</dbReference>
<evidence type="ECO:0000313" key="9">
    <source>
        <dbReference type="Proteomes" id="UP000027195"/>
    </source>
</evidence>
<organism evidence="8 9">
    <name type="scientific">Botryobasidium botryosum (strain FD-172 SS1)</name>
    <dbReference type="NCBI Taxonomy" id="930990"/>
    <lineage>
        <taxon>Eukaryota</taxon>
        <taxon>Fungi</taxon>
        <taxon>Dikarya</taxon>
        <taxon>Basidiomycota</taxon>
        <taxon>Agaricomycotina</taxon>
        <taxon>Agaricomycetes</taxon>
        <taxon>Cantharellales</taxon>
        <taxon>Botryobasidiaceae</taxon>
        <taxon>Botryobasidium</taxon>
    </lineage>
</organism>
<keyword evidence="5" id="KW-0472">Membrane</keyword>
<dbReference type="STRING" id="930990.A0A067LV22"/>
<evidence type="ECO:0000256" key="2">
    <source>
        <dbReference type="ARBA" id="ARBA00022692"/>
    </source>
</evidence>
<evidence type="ECO:0000256" key="4">
    <source>
        <dbReference type="ARBA" id="ARBA00022989"/>
    </source>
</evidence>
<dbReference type="OrthoDB" id="1507364at2759"/>
<feature type="compositionally biased region" description="Low complexity" evidence="6">
    <location>
        <begin position="190"/>
        <end position="209"/>
    </location>
</feature>
<feature type="compositionally biased region" description="Low complexity" evidence="6">
    <location>
        <begin position="57"/>
        <end position="69"/>
    </location>
</feature>
<dbReference type="InterPro" id="IPR051100">
    <property type="entry name" value="DnaJ_subfamily_B/C"/>
</dbReference>
<keyword evidence="3" id="KW-0256">Endoplasmic reticulum</keyword>
<evidence type="ECO:0000256" key="3">
    <source>
        <dbReference type="ARBA" id="ARBA00022824"/>
    </source>
</evidence>
<dbReference type="GO" id="GO:0030544">
    <property type="term" value="F:Hsp70 protein binding"/>
    <property type="evidence" value="ECO:0007669"/>
    <property type="project" value="TreeGrafter"/>
</dbReference>
<dbReference type="PROSITE" id="PS50076">
    <property type="entry name" value="DNAJ_2"/>
    <property type="match status" value="1"/>
</dbReference>
<dbReference type="Gene3D" id="1.10.287.110">
    <property type="entry name" value="DnaJ domain"/>
    <property type="match status" value="1"/>
</dbReference>
<dbReference type="CDD" id="cd06257">
    <property type="entry name" value="DnaJ"/>
    <property type="match status" value="1"/>
</dbReference>
<dbReference type="FunCoup" id="A0A067LV22">
    <property type="interactions" value="439"/>
</dbReference>
<dbReference type="InterPro" id="IPR001623">
    <property type="entry name" value="DnaJ_domain"/>
</dbReference>
<evidence type="ECO:0000256" key="5">
    <source>
        <dbReference type="ARBA" id="ARBA00023136"/>
    </source>
</evidence>
<gene>
    <name evidence="8" type="ORF">BOTBODRAFT_60758</name>
</gene>
<dbReference type="EMBL" id="KL198155">
    <property type="protein sequence ID" value="KDQ06110.1"/>
    <property type="molecule type" value="Genomic_DNA"/>
</dbReference>
<dbReference type="FunFam" id="1.10.287.110:FF:000070">
    <property type="entry name" value="Endoplasmic reticulum protein, putative"/>
    <property type="match status" value="1"/>
</dbReference>
<dbReference type="InterPro" id="IPR036869">
    <property type="entry name" value="J_dom_sf"/>
</dbReference>
<evidence type="ECO:0000313" key="8">
    <source>
        <dbReference type="EMBL" id="KDQ06110.1"/>
    </source>
</evidence>
<dbReference type="GO" id="GO:0071218">
    <property type="term" value="P:cellular response to misfolded protein"/>
    <property type="evidence" value="ECO:0007669"/>
    <property type="project" value="TreeGrafter"/>
</dbReference>
<dbReference type="SMART" id="SM00271">
    <property type="entry name" value="DnaJ"/>
    <property type="match status" value="1"/>
</dbReference>
<feature type="region of interest" description="Disordered" evidence="6">
    <location>
        <begin position="187"/>
        <end position="209"/>
    </location>
</feature>
<feature type="domain" description="J" evidence="7">
    <location>
        <begin position="126"/>
        <end position="190"/>
    </location>
</feature>
<accession>A0A067LV22</accession>
<comment type="subcellular location">
    <subcellularLocation>
        <location evidence="1">Endoplasmic reticulum membrane</location>
        <topology evidence="1">Single-pass membrane protein</topology>
    </subcellularLocation>
</comment>
<name>A0A067LV22_BOTB1</name>
<dbReference type="Pfam" id="PF09320">
    <property type="entry name" value="DUF1977"/>
    <property type="match status" value="1"/>
</dbReference>
<keyword evidence="4" id="KW-1133">Transmembrane helix</keyword>
<dbReference type="PRINTS" id="PR00625">
    <property type="entry name" value="JDOMAIN"/>
</dbReference>
<feature type="region of interest" description="Disordered" evidence="6">
    <location>
        <begin position="57"/>
        <end position="111"/>
    </location>
</feature>